<organism evidence="4 5">
    <name type="scientific">Pyrodictium abyssi</name>
    <dbReference type="NCBI Taxonomy" id="54256"/>
    <lineage>
        <taxon>Archaea</taxon>
        <taxon>Thermoproteota</taxon>
        <taxon>Thermoprotei</taxon>
        <taxon>Desulfurococcales</taxon>
        <taxon>Pyrodictiaceae</taxon>
        <taxon>Pyrodictium</taxon>
    </lineage>
</organism>
<gene>
    <name evidence="4" type="ORF">PABY_06850</name>
</gene>
<proteinExistence type="inferred from homology"/>
<accession>A0ABM8IU82</accession>
<reference evidence="4 5" key="1">
    <citation type="submission" date="2023-09" db="EMBL/GenBank/DDBJ databases">
        <title>Pyrofollis japonicus gen. nov. sp. nov., a novel member of the family Pyrodictiaceae isolated from the Iheya North hydrothermal field.</title>
        <authorList>
            <person name="Miyazaki U."/>
            <person name="Sanari M."/>
            <person name="Tame A."/>
            <person name="Kitajima M."/>
            <person name="Okamoto A."/>
            <person name="Sawayama S."/>
            <person name="Miyazaki J."/>
            <person name="Takai K."/>
            <person name="Nakagawa S."/>
        </authorList>
    </citation>
    <scope>NUCLEOTIDE SEQUENCE [LARGE SCALE GENOMIC DNA]</scope>
    <source>
        <strain evidence="4 5">AV2</strain>
    </source>
</reference>
<dbReference type="Pfam" id="PF10432">
    <property type="entry name" value="bact-PGI_C"/>
    <property type="match status" value="1"/>
</dbReference>
<dbReference type="SUPFAM" id="SSF53697">
    <property type="entry name" value="SIS domain"/>
    <property type="match status" value="1"/>
</dbReference>
<protein>
    <recommendedName>
        <fullName evidence="3">SIS domain-containing protein</fullName>
    </recommendedName>
</protein>
<dbReference type="PROSITE" id="PS51464">
    <property type="entry name" value="SIS"/>
    <property type="match status" value="1"/>
</dbReference>
<dbReference type="Proteomes" id="UP001341135">
    <property type="component" value="Chromosome"/>
</dbReference>
<sequence>MWRVSSTVPWGACAVARGEFYGYYLGWAGPARRAYAAGLALELPSGYSRADCVVVCGMGGSGAAGDYLAALSAAYGGLPVYVVKSAEPPRWVRGCLVYAVSFSGNTRETLNCASRAYRLGGYVVAVTTGGRLAAWARRVGVPVAVVEEAPAPRAGWPQLFYTLLGSLKAAGLIQVPGGHVEESIQLLGERERAEAEARELAEWLQGSRGSLVVLAPEPYYPVAVRTRSELAENAKLTADAAQVPEAGHNMLEAWARSGDTRILLLDPGEEPWSTLLHQAAGLARPASLHVARLRGGSMLSRMVWGTWLAGLASVRYALDAGLDPEPVKTIKAFRRVVEETTGWDALD</sequence>
<evidence type="ECO:0000256" key="2">
    <source>
        <dbReference type="ARBA" id="ARBA00023235"/>
    </source>
</evidence>
<dbReference type="InterPro" id="IPR019490">
    <property type="entry name" value="Glu6P/Mann6P_isomerase_C"/>
</dbReference>
<dbReference type="EMBL" id="AP028907">
    <property type="protein sequence ID" value="BES81118.1"/>
    <property type="molecule type" value="Genomic_DNA"/>
</dbReference>
<name>A0ABM8IU82_9CREN</name>
<evidence type="ECO:0000313" key="5">
    <source>
        <dbReference type="Proteomes" id="UP001341135"/>
    </source>
</evidence>
<dbReference type="InterPro" id="IPR046348">
    <property type="entry name" value="SIS_dom_sf"/>
</dbReference>
<evidence type="ECO:0000313" key="4">
    <source>
        <dbReference type="EMBL" id="BES81118.1"/>
    </source>
</evidence>
<dbReference type="Gene3D" id="3.40.50.10490">
    <property type="entry name" value="Glucose-6-phosphate isomerase like protein, domain 1"/>
    <property type="match status" value="2"/>
</dbReference>
<dbReference type="CDD" id="cd05637">
    <property type="entry name" value="SIS_PGI_PMI_2"/>
    <property type="match status" value="1"/>
</dbReference>
<dbReference type="InterPro" id="IPR035484">
    <property type="entry name" value="SIS_PGI/PMI_1"/>
</dbReference>
<keyword evidence="2" id="KW-0413">Isomerase</keyword>
<comment type="similarity">
    <text evidence="1">Belongs to the PGI/PMI family.</text>
</comment>
<feature type="domain" description="SIS" evidence="3">
    <location>
        <begin position="43"/>
        <end position="178"/>
    </location>
</feature>
<evidence type="ECO:0000256" key="1">
    <source>
        <dbReference type="ARBA" id="ARBA00010523"/>
    </source>
</evidence>
<evidence type="ECO:0000259" key="3">
    <source>
        <dbReference type="PROSITE" id="PS51464"/>
    </source>
</evidence>
<dbReference type="InterPro" id="IPR001347">
    <property type="entry name" value="SIS_dom"/>
</dbReference>
<keyword evidence="5" id="KW-1185">Reference proteome</keyword>
<dbReference type="CDD" id="cd05017">
    <property type="entry name" value="SIS_PGI_PMI_1"/>
    <property type="match status" value="1"/>
</dbReference>